<dbReference type="InterPro" id="IPR023780">
    <property type="entry name" value="Chromo_domain"/>
</dbReference>
<dbReference type="Gene3D" id="2.40.50.40">
    <property type="match status" value="2"/>
</dbReference>
<evidence type="ECO:0000256" key="2">
    <source>
        <dbReference type="ARBA" id="ARBA00011353"/>
    </source>
</evidence>
<evidence type="ECO:0000313" key="9">
    <source>
        <dbReference type="Proteomes" id="UP001302367"/>
    </source>
</evidence>
<evidence type="ECO:0000256" key="3">
    <source>
        <dbReference type="ARBA" id="ARBA00023242"/>
    </source>
</evidence>
<dbReference type="InterPro" id="IPR016197">
    <property type="entry name" value="Chromo-like_dom_sf"/>
</dbReference>
<dbReference type="InterPro" id="IPR000953">
    <property type="entry name" value="Chromo/chromo_shadow_dom"/>
</dbReference>
<evidence type="ECO:0000313" key="7">
    <source>
        <dbReference type="EMBL" id="WPB05137.1"/>
    </source>
</evidence>
<dbReference type="SMART" id="SM00298">
    <property type="entry name" value="CHROMO"/>
    <property type="match status" value="2"/>
</dbReference>
<gene>
    <name evidence="6" type="ORF">CB0940_08560</name>
    <name evidence="7" type="ORF">RHO25_009787</name>
</gene>
<dbReference type="SUPFAM" id="SSF54160">
    <property type="entry name" value="Chromo domain-like"/>
    <property type="match status" value="2"/>
</dbReference>
<feature type="region of interest" description="Disordered" evidence="4">
    <location>
        <begin position="29"/>
        <end position="67"/>
    </location>
</feature>
<feature type="compositionally biased region" description="Acidic residues" evidence="4">
    <location>
        <begin position="391"/>
        <end position="401"/>
    </location>
</feature>
<reference evidence="7 9" key="2">
    <citation type="submission" date="2023-09" db="EMBL/GenBank/DDBJ databases">
        <title>Complete-Gapless Cercospora beticola genome.</title>
        <authorList>
            <person name="Wyatt N.A."/>
            <person name="Spanner R.E."/>
            <person name="Bolton M.D."/>
        </authorList>
    </citation>
    <scope>NUCLEOTIDE SEQUENCE [LARGE SCALE GENOMIC DNA]</scope>
    <source>
        <strain evidence="7">Cb09-40</strain>
    </source>
</reference>
<feature type="compositionally biased region" description="Polar residues" evidence="4">
    <location>
        <begin position="362"/>
        <end position="372"/>
    </location>
</feature>
<dbReference type="AlphaFoldDB" id="A0A2G5HRE8"/>
<evidence type="ECO:0000313" key="6">
    <source>
        <dbReference type="EMBL" id="PIA95096.1"/>
    </source>
</evidence>
<protein>
    <recommendedName>
        <fullName evidence="5">Chromo domain-containing protein</fullName>
    </recommendedName>
</protein>
<feature type="compositionally biased region" description="Polar residues" evidence="4">
    <location>
        <begin position="472"/>
        <end position="481"/>
    </location>
</feature>
<reference evidence="6 8" key="1">
    <citation type="submission" date="2015-10" db="EMBL/GenBank/DDBJ databases">
        <title>The cercosporin biosynthetic gene cluster was horizontally transferred to several fungal lineages and shown to be expanded in Cercospora beticola based on microsynteny with recipient genomes.</title>
        <authorList>
            <person name="De Jonge R."/>
            <person name="Ebert M.K."/>
            <person name="Suttle J.C."/>
            <person name="Jurick Ii W.M."/>
            <person name="Secor G.A."/>
            <person name="Thomma B.P."/>
            <person name="Van De Peer Y."/>
            <person name="Bolton M.D."/>
        </authorList>
    </citation>
    <scope>NUCLEOTIDE SEQUENCE [LARGE SCALE GENOMIC DNA]</scope>
    <source>
        <strain evidence="6 8">09-40</strain>
    </source>
</reference>
<proteinExistence type="predicted"/>
<feature type="compositionally biased region" description="Acidic residues" evidence="4">
    <location>
        <begin position="617"/>
        <end position="628"/>
    </location>
</feature>
<feature type="compositionally biased region" description="Basic residues" evidence="4">
    <location>
        <begin position="176"/>
        <end position="199"/>
    </location>
</feature>
<evidence type="ECO:0000313" key="8">
    <source>
        <dbReference type="Proteomes" id="UP000230605"/>
    </source>
</evidence>
<dbReference type="Proteomes" id="UP000230605">
    <property type="component" value="Chromosome 6"/>
</dbReference>
<dbReference type="GO" id="GO:0005634">
    <property type="term" value="C:nucleus"/>
    <property type="evidence" value="ECO:0007669"/>
    <property type="project" value="UniProtKB-SubCell"/>
</dbReference>
<evidence type="ECO:0000259" key="5">
    <source>
        <dbReference type="PROSITE" id="PS50013"/>
    </source>
</evidence>
<dbReference type="OrthoDB" id="1918685at2759"/>
<feature type="region of interest" description="Disordered" evidence="4">
    <location>
        <begin position="587"/>
        <end position="628"/>
    </location>
</feature>
<feature type="domain" description="Chromo" evidence="5">
    <location>
        <begin position="627"/>
        <end position="693"/>
    </location>
</feature>
<organism evidence="6 8">
    <name type="scientific">Cercospora beticola</name>
    <name type="common">Sugarbeet leaf spot fungus</name>
    <dbReference type="NCBI Taxonomy" id="122368"/>
    <lineage>
        <taxon>Eukaryota</taxon>
        <taxon>Fungi</taxon>
        <taxon>Dikarya</taxon>
        <taxon>Ascomycota</taxon>
        <taxon>Pezizomycotina</taxon>
        <taxon>Dothideomycetes</taxon>
        <taxon>Dothideomycetidae</taxon>
        <taxon>Mycosphaerellales</taxon>
        <taxon>Mycosphaerellaceae</taxon>
        <taxon>Cercospora</taxon>
    </lineage>
</organism>
<feature type="region of interest" description="Disordered" evidence="4">
    <location>
        <begin position="165"/>
        <end position="481"/>
    </location>
</feature>
<keyword evidence="3" id="KW-0539">Nucleus</keyword>
<sequence>MPPSLDATLYREKTPVFKHSPLQKRVVLGSGVISRSPERGTNAKSKNALKPRSYGDGPLPFKPSETAPRDARIVGRVAEPGKLPMFTLKVGDVEIEDITLHEILEYVSPYELERFENEQFAEEREALAVALAAAEAEEERRRQRRKEKARRKGIVLFEEVDDEELDSADPNEVVGRHGRARPTYKHLFKKPQERRRRRKRDPETGELLPLSDEDDQMDTCVPMGSSDSDQELPPSGSRESAYGGGELPKRRRRKRDPVTGELLPLPPLPHELGQSSEASVASVPKVELPVSLEPNKRPRRRRHPITRELMPLGWRYNPETDPVARKAAGLSPSIRRLSISQEQQPKRVKLASESSADDHTRSANTTRNSPHQASPRGTPRQQQKTIVIDLSETDDLNDEKEEQSKAISAPSPGVTRPTPRTSMLHPTAHTASSGSSSERVTVASFLKASATLSDESDTDDSELFKQKPAVRNTPTHGKTSILNPIASKQAVHPAEDEAADNDESDLDDGEWFVEAIVGHKMSDPRSHPGRPSIMLYKTKWEGHDEPTWEPADSFVDQNTVSEYRARAGLDNPKQVIKSPGRIVPVVASSSRSLAGPSLAQGSKLPGSNSASTSSDGGSEEDEDEDGYEIEEILAHHMSDPRTHPGKPQTMLYKVKWVGYPASAATWEPKGSFPNLDIVNAYRRKVGLKPERADCGQ</sequence>
<dbReference type="InterPro" id="IPR051219">
    <property type="entry name" value="Heterochromatin_chromo-domain"/>
</dbReference>
<dbReference type="GO" id="GO:0006338">
    <property type="term" value="P:chromatin remodeling"/>
    <property type="evidence" value="ECO:0007669"/>
    <property type="project" value="UniProtKB-ARBA"/>
</dbReference>
<comment type="subunit">
    <text evidence="2">Component of the NuA4 histone acetyltransferase complex.</text>
</comment>
<feature type="domain" description="Chromo" evidence="5">
    <location>
        <begin position="511"/>
        <end position="566"/>
    </location>
</feature>
<feature type="compositionally biased region" description="Low complexity" evidence="4">
    <location>
        <begin position="606"/>
        <end position="616"/>
    </location>
</feature>
<comment type="subcellular location">
    <subcellularLocation>
        <location evidence="1">Nucleus</location>
    </subcellularLocation>
</comment>
<dbReference type="Pfam" id="PF00385">
    <property type="entry name" value="Chromo"/>
    <property type="match status" value="1"/>
</dbReference>
<dbReference type="EMBL" id="LKMD01000104">
    <property type="protein sequence ID" value="PIA95096.1"/>
    <property type="molecule type" value="Genomic_DNA"/>
</dbReference>
<evidence type="ECO:0000256" key="1">
    <source>
        <dbReference type="ARBA" id="ARBA00004123"/>
    </source>
</evidence>
<dbReference type="Proteomes" id="UP001302367">
    <property type="component" value="Chromosome 6"/>
</dbReference>
<dbReference type="EMBL" id="CP134189">
    <property type="protein sequence ID" value="WPB05137.1"/>
    <property type="molecule type" value="Genomic_DNA"/>
</dbReference>
<keyword evidence="9" id="KW-1185">Reference proteome</keyword>
<evidence type="ECO:0000256" key="4">
    <source>
        <dbReference type="SAM" id="MobiDB-lite"/>
    </source>
</evidence>
<accession>A0A2G5HRE8</accession>
<dbReference type="PROSITE" id="PS50013">
    <property type="entry name" value="CHROMO_2"/>
    <property type="match status" value="2"/>
</dbReference>
<name>A0A2G5HRE8_CERBT</name>
<dbReference type="PANTHER" id="PTHR22812">
    <property type="entry name" value="CHROMOBOX PROTEIN"/>
    <property type="match status" value="1"/>
</dbReference>
<feature type="compositionally biased region" description="Polar residues" evidence="4">
    <location>
        <begin position="429"/>
        <end position="439"/>
    </location>
</feature>